<dbReference type="EMBL" id="DS268112">
    <property type="protein sequence ID" value="KMM70353.1"/>
    <property type="molecule type" value="Genomic_DNA"/>
</dbReference>
<sequence>MFFSAVLPLLLSAAPLCASAPASALTPPNIPSASAARAALAELTVAPQGPQDGYSRDLFPHWITVSGECNTRETVLRRDGTDVTIDDNCYPTQGNWYSPYDGGRWDQASDVDIDHVVPLSNAWKSGAREWTTERRRQFANDLENPQLIAVTDNVNQEKGDKGPEDWKPPLAQKRAHWKRCWGDARGAEELTCSVESLKNPELHHQGNLGTDTTSVDVSAKRSALGVWFVDCTTHVLEPRDDIKNTRLLNCRYASTAPQAQVAHVVCGLAKIDQVQSGGVLEQPRSAISDNSQA</sequence>
<proteinExistence type="predicted"/>
<reference evidence="3 4" key="1">
    <citation type="submission" date="2007-06" db="EMBL/GenBank/DDBJ databases">
        <title>The Genome Sequence of Coccidioides posadasii RMSCC_3488.</title>
        <authorList>
            <consortium name="Coccidioides Genome Resources Consortium"/>
            <consortium name="The Broad Institute Genome Sequencing Platform"/>
            <person name="Henn M.R."/>
            <person name="Sykes S."/>
            <person name="Young S."/>
            <person name="Jaffe D."/>
            <person name="Berlin A."/>
            <person name="Alvarez P."/>
            <person name="Butler J."/>
            <person name="Gnerre S."/>
            <person name="Grabherr M."/>
            <person name="Mauceli E."/>
            <person name="Brockman W."/>
            <person name="Kodira C."/>
            <person name="Alvarado L."/>
            <person name="Zeng Q."/>
            <person name="Crawford M."/>
            <person name="Antoine C."/>
            <person name="Devon K."/>
            <person name="Galgiani J."/>
            <person name="Orsborn K."/>
            <person name="Lewis M.L."/>
            <person name="Nusbaum C."/>
            <person name="Galagan J."/>
            <person name="Birren B."/>
        </authorList>
    </citation>
    <scope>NUCLEOTIDE SEQUENCE [LARGE SCALE GENOMIC DNA]</scope>
    <source>
        <strain evidence="3 4">RMSCC 3488</strain>
    </source>
</reference>
<name>A0A0J6FJ71_COCPO</name>
<feature type="chain" id="PRO_5005271045" evidence="1">
    <location>
        <begin position="25"/>
        <end position="293"/>
    </location>
</feature>
<dbReference type="AlphaFoldDB" id="A0A0J6FJ71"/>
<evidence type="ECO:0000313" key="4">
    <source>
        <dbReference type="Proteomes" id="UP000054567"/>
    </source>
</evidence>
<dbReference type="PANTHER" id="PTHR24094">
    <property type="entry name" value="SECRETED PROTEIN"/>
    <property type="match status" value="1"/>
</dbReference>
<evidence type="ECO:0000256" key="1">
    <source>
        <dbReference type="SAM" id="SignalP"/>
    </source>
</evidence>
<dbReference type="InterPro" id="IPR011089">
    <property type="entry name" value="GmrSD_C"/>
</dbReference>
<organism evidence="3 4">
    <name type="scientific">Coccidioides posadasii RMSCC 3488</name>
    <dbReference type="NCBI Taxonomy" id="454284"/>
    <lineage>
        <taxon>Eukaryota</taxon>
        <taxon>Fungi</taxon>
        <taxon>Dikarya</taxon>
        <taxon>Ascomycota</taxon>
        <taxon>Pezizomycotina</taxon>
        <taxon>Eurotiomycetes</taxon>
        <taxon>Eurotiomycetidae</taxon>
        <taxon>Onygenales</taxon>
        <taxon>Onygenaceae</taxon>
        <taxon>Coccidioides</taxon>
    </lineage>
</organism>
<accession>A0A0J6FJ71</accession>
<dbReference type="Proteomes" id="UP000054567">
    <property type="component" value="Unassembled WGS sequence"/>
</dbReference>
<reference evidence="4" key="2">
    <citation type="journal article" date="2009" name="Genome Res.">
        <title>Comparative genomic analyses of the human fungal pathogens Coccidioides and their relatives.</title>
        <authorList>
            <person name="Sharpton T.J."/>
            <person name="Stajich J.E."/>
            <person name="Rounsley S.D."/>
            <person name="Gardner M.J."/>
            <person name="Wortman J.R."/>
            <person name="Jordar V.S."/>
            <person name="Maiti R."/>
            <person name="Kodira C.D."/>
            <person name="Neafsey D.E."/>
            <person name="Zeng Q."/>
            <person name="Hung C.-Y."/>
            <person name="McMahan C."/>
            <person name="Muszewska A."/>
            <person name="Grynberg M."/>
            <person name="Mandel M.A."/>
            <person name="Kellner E.M."/>
            <person name="Barker B.M."/>
            <person name="Galgiani J.N."/>
            <person name="Orbach M.J."/>
            <person name="Kirkland T.N."/>
            <person name="Cole G.T."/>
            <person name="Henn M.R."/>
            <person name="Birren B.W."/>
            <person name="Taylor J.W."/>
        </authorList>
    </citation>
    <scope>NUCLEOTIDE SEQUENCE [LARGE SCALE GENOMIC DNA]</scope>
    <source>
        <strain evidence="4">RMSCC 3488</strain>
    </source>
</reference>
<reference evidence="4" key="3">
    <citation type="journal article" date="2010" name="Genome Res.">
        <title>Population genomic sequencing of Coccidioides fungi reveals recent hybridization and transposon control.</title>
        <authorList>
            <person name="Neafsey D.E."/>
            <person name="Barker B.M."/>
            <person name="Sharpton T.J."/>
            <person name="Stajich J.E."/>
            <person name="Park D.J."/>
            <person name="Whiston E."/>
            <person name="Hung C.-Y."/>
            <person name="McMahan C."/>
            <person name="White J."/>
            <person name="Sykes S."/>
            <person name="Heiman D."/>
            <person name="Young S."/>
            <person name="Zeng Q."/>
            <person name="Abouelleil A."/>
            <person name="Aftuck L."/>
            <person name="Bessette D."/>
            <person name="Brown A."/>
            <person name="FitzGerald M."/>
            <person name="Lui A."/>
            <person name="Macdonald J.P."/>
            <person name="Priest M."/>
            <person name="Orbach M.J."/>
            <person name="Galgiani J.N."/>
            <person name="Kirkland T.N."/>
            <person name="Cole G.T."/>
            <person name="Birren B.W."/>
            <person name="Henn M.R."/>
            <person name="Taylor J.W."/>
            <person name="Rounsley S.D."/>
        </authorList>
    </citation>
    <scope>NUCLEOTIDE SEQUENCE [LARGE SCALE GENOMIC DNA]</scope>
    <source>
        <strain evidence="4">RMSCC 3488</strain>
    </source>
</reference>
<dbReference type="OrthoDB" id="3162605at2759"/>
<evidence type="ECO:0000259" key="2">
    <source>
        <dbReference type="Pfam" id="PF07510"/>
    </source>
</evidence>
<evidence type="ECO:0000313" key="3">
    <source>
        <dbReference type="EMBL" id="KMM70353.1"/>
    </source>
</evidence>
<feature type="domain" description="GmrSD restriction endonucleases C-terminal" evidence="2">
    <location>
        <begin position="95"/>
        <end position="167"/>
    </location>
</feature>
<dbReference type="Pfam" id="PF07510">
    <property type="entry name" value="GmrSD_C"/>
    <property type="match status" value="1"/>
</dbReference>
<feature type="signal peptide" evidence="1">
    <location>
        <begin position="1"/>
        <end position="24"/>
    </location>
</feature>
<gene>
    <name evidence="3" type="ORF">CPAG_06665</name>
</gene>
<dbReference type="PANTHER" id="PTHR24094:SF15">
    <property type="entry name" value="AMP-DEPENDENT SYNTHETASE_LIGASE DOMAIN-CONTAINING PROTEIN-RELATED"/>
    <property type="match status" value="1"/>
</dbReference>
<dbReference type="VEuPathDB" id="FungiDB:CPAG_06665"/>
<keyword evidence="1" id="KW-0732">Signal</keyword>
<protein>
    <submittedName>
        <fullName evidence="3">Extracellular deoxyribonuclease</fullName>
    </submittedName>
</protein>